<evidence type="ECO:0000256" key="4">
    <source>
        <dbReference type="ARBA" id="ARBA00022806"/>
    </source>
</evidence>
<evidence type="ECO:0000313" key="11">
    <source>
        <dbReference type="Proteomes" id="UP000078348"/>
    </source>
</evidence>
<feature type="domain" description="Helicase ATP-binding" evidence="8">
    <location>
        <begin position="73"/>
        <end position="247"/>
    </location>
</feature>
<dbReference type="EC" id="5.6.2.4" evidence="7"/>
<evidence type="ECO:0000256" key="5">
    <source>
        <dbReference type="ARBA" id="ARBA00022840"/>
    </source>
</evidence>
<dbReference type="NCBIfam" id="TIGR00614">
    <property type="entry name" value="recQ_fam"/>
    <property type="match status" value="1"/>
</dbReference>
<dbReference type="InterPro" id="IPR011545">
    <property type="entry name" value="DEAD/DEAH_box_helicase_dom"/>
</dbReference>
<organism evidence="10 11">
    <name type="scientific">Blastocystis sp. subtype 1 (strain ATCC 50177 / NandII)</name>
    <dbReference type="NCBI Taxonomy" id="478820"/>
    <lineage>
        <taxon>Eukaryota</taxon>
        <taxon>Sar</taxon>
        <taxon>Stramenopiles</taxon>
        <taxon>Bigyra</taxon>
        <taxon>Opalozoa</taxon>
        <taxon>Opalinata</taxon>
        <taxon>Blastocystidae</taxon>
        <taxon>Blastocystis</taxon>
    </lineage>
</organism>
<evidence type="ECO:0000259" key="8">
    <source>
        <dbReference type="PROSITE" id="PS51192"/>
    </source>
</evidence>
<dbReference type="GO" id="GO:0016787">
    <property type="term" value="F:hydrolase activity"/>
    <property type="evidence" value="ECO:0007669"/>
    <property type="project" value="UniProtKB-KW"/>
</dbReference>
<evidence type="ECO:0000259" key="9">
    <source>
        <dbReference type="PROSITE" id="PS51194"/>
    </source>
</evidence>
<dbReference type="EMBL" id="LXWW01000096">
    <property type="protein sequence ID" value="OAO16152.1"/>
    <property type="molecule type" value="Genomic_DNA"/>
</dbReference>
<accession>A0A196SIZ5</accession>
<comment type="caution">
    <text evidence="10">The sequence shown here is derived from an EMBL/GenBank/DDBJ whole genome shotgun (WGS) entry which is preliminary data.</text>
</comment>
<dbReference type="SMART" id="SM00487">
    <property type="entry name" value="DEXDc"/>
    <property type="match status" value="1"/>
</dbReference>
<dbReference type="SMART" id="SM00490">
    <property type="entry name" value="HELICc"/>
    <property type="match status" value="1"/>
</dbReference>
<evidence type="ECO:0000313" key="10">
    <source>
        <dbReference type="EMBL" id="OAO16152.1"/>
    </source>
</evidence>
<dbReference type="Pfam" id="PF00270">
    <property type="entry name" value="DEAD"/>
    <property type="match status" value="1"/>
</dbReference>
<dbReference type="GO" id="GO:0003676">
    <property type="term" value="F:nucleic acid binding"/>
    <property type="evidence" value="ECO:0007669"/>
    <property type="project" value="InterPro"/>
</dbReference>
<dbReference type="Pfam" id="PF00271">
    <property type="entry name" value="Helicase_C"/>
    <property type="match status" value="1"/>
</dbReference>
<dbReference type="Proteomes" id="UP000078348">
    <property type="component" value="Unassembled WGS sequence"/>
</dbReference>
<keyword evidence="5" id="KW-0067">ATP-binding</keyword>
<dbReference type="InterPro" id="IPR027417">
    <property type="entry name" value="P-loop_NTPase"/>
</dbReference>
<comment type="catalytic activity">
    <reaction evidence="6">
        <text>Couples ATP hydrolysis with the unwinding of duplex DNA by translocating in the 3'-5' direction.</text>
        <dbReference type="EC" id="5.6.2.4"/>
    </reaction>
</comment>
<dbReference type="GO" id="GO:0000724">
    <property type="term" value="P:double-strand break repair via homologous recombination"/>
    <property type="evidence" value="ECO:0007669"/>
    <property type="project" value="TreeGrafter"/>
</dbReference>
<dbReference type="GO" id="GO:0005737">
    <property type="term" value="C:cytoplasm"/>
    <property type="evidence" value="ECO:0007669"/>
    <property type="project" value="TreeGrafter"/>
</dbReference>
<evidence type="ECO:0000256" key="7">
    <source>
        <dbReference type="ARBA" id="ARBA00034808"/>
    </source>
</evidence>
<evidence type="ECO:0000256" key="6">
    <source>
        <dbReference type="ARBA" id="ARBA00034617"/>
    </source>
</evidence>
<keyword evidence="11" id="KW-1185">Reference proteome</keyword>
<dbReference type="GO" id="GO:0009378">
    <property type="term" value="F:four-way junction helicase activity"/>
    <property type="evidence" value="ECO:0007669"/>
    <property type="project" value="TreeGrafter"/>
</dbReference>
<dbReference type="STRING" id="478820.A0A196SIZ5"/>
<dbReference type="InterPro" id="IPR001650">
    <property type="entry name" value="Helicase_C-like"/>
</dbReference>
<keyword evidence="2" id="KW-0547">Nucleotide-binding</keyword>
<name>A0A196SIZ5_BLAHN</name>
<evidence type="ECO:0000256" key="2">
    <source>
        <dbReference type="ARBA" id="ARBA00022741"/>
    </source>
</evidence>
<dbReference type="InterPro" id="IPR004589">
    <property type="entry name" value="DNA_helicase_ATP-dep_RecQ"/>
</dbReference>
<feature type="domain" description="Helicase C-terminal" evidence="9">
    <location>
        <begin position="270"/>
        <end position="459"/>
    </location>
</feature>
<sequence length="761" mass="85364">MKALMRMVHCPVKGAKKQCAESLLARSCALFDEVQRLRAEEQQQPESAADALRELAASVFGIASLRPEQLAVAEAVLRGQDTLFVSPTGSGKSLTYQLPTLLHDGVTLVVSPLISLMQDQSRQLPTLLPSVVLSGVMEPKKLVELVQRIAAHAVKVLFVSPEKLFSPFFQRLLTAAHLAEHVRLFVVDEAHCVSSWSFNFRVDYLRLYRVLTLIRAATPCTLLCLTATGGRGVKEDICRQLHIAQEAVVDRGWRRAELQLCCLAASQPHTCQQLLVQFLKSSFFTGPASNPISNPGNNAGNNTNKNVVVFVPFRHDTQALCDLLQSYNIDAAAYHGGLDSAMRKKSLRTFARKSNDLHVIVATSAFGLGVNLKSICCVIHLYAVRSVQAYVQEIGRYRGNEPGALCLSILTESYVTQLYSSCFATYVSESVLRSFLATLLKEPLGMRHLSIREAEQRFDLPESIQRTLLILLENEGAVQIHADFFNYFAITPYSHETLMKTHAFYASLVTYANNYDVNQNVFEVDVAGFAQYSKQPLQEVRRQLRELETRHDIVVKTSELCVEYEVCGAVEEATLTRIVESVRSRQREEVEELKRAYFLMAVLRVQGEKDADEASRVMLKMIDANYRREDAMARRMSVLEKRNGLFRALLDVYFRNSADLRIAVSEEESCEMRVESTPAVEAILNENADLLPRVQWPVHHLTETVRSQVARSARMLLRDDRVAIRTCTGATLAKIWARRVHPAVPFRYLVAIGALEAVRTG</sequence>
<dbReference type="PANTHER" id="PTHR13710">
    <property type="entry name" value="DNA HELICASE RECQ FAMILY MEMBER"/>
    <property type="match status" value="1"/>
</dbReference>
<dbReference type="PROSITE" id="PS51192">
    <property type="entry name" value="HELICASE_ATP_BIND_1"/>
    <property type="match status" value="1"/>
</dbReference>
<dbReference type="SUPFAM" id="SSF52540">
    <property type="entry name" value="P-loop containing nucleoside triphosphate hydrolases"/>
    <property type="match status" value="1"/>
</dbReference>
<dbReference type="GO" id="GO:0043138">
    <property type="term" value="F:3'-5' DNA helicase activity"/>
    <property type="evidence" value="ECO:0007669"/>
    <property type="project" value="UniProtKB-EC"/>
</dbReference>
<keyword evidence="3" id="KW-0378">Hydrolase</keyword>
<proteinExistence type="inferred from homology"/>
<gene>
    <name evidence="10" type="ORF">AV274_2093</name>
</gene>
<dbReference type="OrthoDB" id="10261556at2759"/>
<protein>
    <recommendedName>
        <fullName evidence="7">DNA 3'-5' helicase</fullName>
        <ecNumber evidence="7">5.6.2.4</ecNumber>
    </recommendedName>
</protein>
<comment type="similarity">
    <text evidence="1">Belongs to the helicase family. RecQ subfamily.</text>
</comment>
<dbReference type="GO" id="GO:0005634">
    <property type="term" value="C:nucleus"/>
    <property type="evidence" value="ECO:0007669"/>
    <property type="project" value="TreeGrafter"/>
</dbReference>
<reference evidence="10 11" key="1">
    <citation type="submission" date="2016-05" db="EMBL/GenBank/DDBJ databases">
        <title>Nuclear genome of Blastocystis sp. subtype 1 NandII.</title>
        <authorList>
            <person name="Gentekaki E."/>
            <person name="Curtis B."/>
            <person name="Stairs C."/>
            <person name="Eme L."/>
            <person name="Herman E."/>
            <person name="Klimes V."/>
            <person name="Arias M.C."/>
            <person name="Elias M."/>
            <person name="Hilliou F."/>
            <person name="Klute M."/>
            <person name="Malik S.-B."/>
            <person name="Pightling A."/>
            <person name="Rachubinski R."/>
            <person name="Salas D."/>
            <person name="Schlacht A."/>
            <person name="Suga H."/>
            <person name="Archibald J."/>
            <person name="Ball S.G."/>
            <person name="Clark G."/>
            <person name="Dacks J."/>
            <person name="Van Der Giezen M."/>
            <person name="Tsaousis A."/>
            <person name="Roger A."/>
        </authorList>
    </citation>
    <scope>NUCLEOTIDE SEQUENCE [LARGE SCALE GENOMIC DNA]</scope>
    <source>
        <strain evidence="11">ATCC 50177 / NandII</strain>
    </source>
</reference>
<dbReference type="GO" id="GO:0005694">
    <property type="term" value="C:chromosome"/>
    <property type="evidence" value="ECO:0007669"/>
    <property type="project" value="TreeGrafter"/>
</dbReference>
<dbReference type="PROSITE" id="PS51194">
    <property type="entry name" value="HELICASE_CTER"/>
    <property type="match status" value="1"/>
</dbReference>
<keyword evidence="4 10" id="KW-0347">Helicase</keyword>
<evidence type="ECO:0000256" key="1">
    <source>
        <dbReference type="ARBA" id="ARBA00005446"/>
    </source>
</evidence>
<dbReference type="PANTHER" id="PTHR13710:SF108">
    <property type="entry name" value="ATP-DEPENDENT DNA HELICASE Q4"/>
    <property type="match status" value="1"/>
</dbReference>
<dbReference type="InterPro" id="IPR014001">
    <property type="entry name" value="Helicase_ATP-bd"/>
</dbReference>
<dbReference type="AlphaFoldDB" id="A0A196SIZ5"/>
<evidence type="ECO:0000256" key="3">
    <source>
        <dbReference type="ARBA" id="ARBA00022801"/>
    </source>
</evidence>
<dbReference type="GO" id="GO:0005524">
    <property type="term" value="F:ATP binding"/>
    <property type="evidence" value="ECO:0007669"/>
    <property type="project" value="UniProtKB-KW"/>
</dbReference>
<dbReference type="Gene3D" id="3.40.50.300">
    <property type="entry name" value="P-loop containing nucleotide triphosphate hydrolases"/>
    <property type="match status" value="2"/>
</dbReference>